<dbReference type="SUPFAM" id="SSF53448">
    <property type="entry name" value="Nucleotide-diphospho-sugar transferases"/>
    <property type="match status" value="1"/>
</dbReference>
<dbReference type="PANTHER" id="PTHR43685">
    <property type="entry name" value="GLYCOSYLTRANSFERASE"/>
    <property type="match status" value="1"/>
</dbReference>
<keyword evidence="3" id="KW-0808">Transferase</keyword>
<comment type="caution">
    <text evidence="3">The sequence shown here is derived from an EMBL/GenBank/DDBJ whole genome shotgun (WGS) entry which is preliminary data.</text>
</comment>
<dbReference type="PANTHER" id="PTHR43685:SF2">
    <property type="entry name" value="GLYCOSYLTRANSFERASE 2-LIKE DOMAIN-CONTAINING PROTEIN"/>
    <property type="match status" value="1"/>
</dbReference>
<proteinExistence type="predicted"/>
<dbReference type="Gene3D" id="3.90.550.10">
    <property type="entry name" value="Spore Coat Polysaccharide Biosynthesis Protein SpsA, Chain A"/>
    <property type="match status" value="1"/>
</dbReference>
<accession>A0A437GUZ2</accession>
<dbReference type="InterPro" id="IPR029044">
    <property type="entry name" value="Nucleotide-diphossugar_trans"/>
</dbReference>
<dbReference type="InterPro" id="IPR050834">
    <property type="entry name" value="Glycosyltransf_2"/>
</dbReference>
<evidence type="ECO:0000313" key="4">
    <source>
        <dbReference type="Proteomes" id="UP000283003"/>
    </source>
</evidence>
<dbReference type="AlphaFoldDB" id="A0A437GUZ2"/>
<gene>
    <name evidence="3" type="ORF">EKN06_13150</name>
</gene>
<dbReference type="Proteomes" id="UP000283003">
    <property type="component" value="Unassembled WGS sequence"/>
</dbReference>
<dbReference type="EMBL" id="RXOL01000007">
    <property type="protein sequence ID" value="RVQ65478.1"/>
    <property type="molecule type" value="Genomic_DNA"/>
</dbReference>
<sequence>MDQVSVMAMPDHPRITIVTASFNALDGLRQTVESVASQEYPNVQHVIVDGGSTDGTRAYLESLGGAVSWISEPDEGIAHAMNKGIAMADGEWVLVLQAEDTFFENHSLSRAVRHLSGDGMVGFDVLFDKGEGGIERLPSRKFSRFTNYRMLNPHQGLFCARAMFEDIGGFDPKLRLTMDYDHILRAKFAGYGLKTVPQIISVMPATGISSRETWSARHEMLAEQAKVHRKNARNFLQKLSYYAFWAAFYPAYFVKWHLLRNTRFY</sequence>
<keyword evidence="4" id="KW-1185">Reference proteome</keyword>
<protein>
    <submittedName>
        <fullName evidence="3">Glycosyltransferase</fullName>
    </submittedName>
</protein>
<dbReference type="OrthoDB" id="9813349at2"/>
<keyword evidence="1" id="KW-0472">Membrane</keyword>
<keyword evidence="1" id="KW-1133">Transmembrane helix</keyword>
<organism evidence="3 4">
    <name type="scientific">Croceicoccus ponticola</name>
    <dbReference type="NCBI Taxonomy" id="2217664"/>
    <lineage>
        <taxon>Bacteria</taxon>
        <taxon>Pseudomonadati</taxon>
        <taxon>Pseudomonadota</taxon>
        <taxon>Alphaproteobacteria</taxon>
        <taxon>Sphingomonadales</taxon>
        <taxon>Erythrobacteraceae</taxon>
        <taxon>Croceicoccus</taxon>
    </lineage>
</organism>
<dbReference type="InterPro" id="IPR001173">
    <property type="entry name" value="Glyco_trans_2-like"/>
</dbReference>
<dbReference type="CDD" id="cd06433">
    <property type="entry name" value="GT_2_WfgS_like"/>
    <property type="match status" value="1"/>
</dbReference>
<dbReference type="GO" id="GO:0016740">
    <property type="term" value="F:transferase activity"/>
    <property type="evidence" value="ECO:0007669"/>
    <property type="project" value="UniProtKB-KW"/>
</dbReference>
<evidence type="ECO:0000313" key="3">
    <source>
        <dbReference type="EMBL" id="RVQ65478.1"/>
    </source>
</evidence>
<evidence type="ECO:0000259" key="2">
    <source>
        <dbReference type="Pfam" id="PF00535"/>
    </source>
</evidence>
<feature type="domain" description="Glycosyltransferase 2-like" evidence="2">
    <location>
        <begin position="16"/>
        <end position="153"/>
    </location>
</feature>
<dbReference type="RefSeq" id="WP_127613382.1">
    <property type="nucleotide sequence ID" value="NZ_RXOL01000007.1"/>
</dbReference>
<keyword evidence="1" id="KW-0812">Transmembrane</keyword>
<dbReference type="Pfam" id="PF00535">
    <property type="entry name" value="Glycos_transf_2"/>
    <property type="match status" value="1"/>
</dbReference>
<name>A0A437GUZ2_9SPHN</name>
<evidence type="ECO:0000256" key="1">
    <source>
        <dbReference type="SAM" id="Phobius"/>
    </source>
</evidence>
<feature type="transmembrane region" description="Helical" evidence="1">
    <location>
        <begin position="239"/>
        <end position="259"/>
    </location>
</feature>
<reference evidence="3 4" key="1">
    <citation type="submission" date="2018-12" db="EMBL/GenBank/DDBJ databases">
        <title>Croceicoccus ponticola sp. nov., a lipolytic bacterium isolated from seawater.</title>
        <authorList>
            <person name="Yoon J.-H."/>
        </authorList>
    </citation>
    <scope>NUCLEOTIDE SEQUENCE [LARGE SCALE GENOMIC DNA]</scope>
    <source>
        <strain evidence="3 4">GM-16</strain>
    </source>
</reference>